<accession>A0A232F5M3</accession>
<evidence type="ECO:0000313" key="2">
    <source>
        <dbReference type="Proteomes" id="UP000215335"/>
    </source>
</evidence>
<evidence type="ECO:0000313" key="1">
    <source>
        <dbReference type="EMBL" id="OXU25780.1"/>
    </source>
</evidence>
<dbReference type="AlphaFoldDB" id="A0A232F5M3"/>
<organism evidence="1 2">
    <name type="scientific">Trichomalopsis sarcophagae</name>
    <dbReference type="NCBI Taxonomy" id="543379"/>
    <lineage>
        <taxon>Eukaryota</taxon>
        <taxon>Metazoa</taxon>
        <taxon>Ecdysozoa</taxon>
        <taxon>Arthropoda</taxon>
        <taxon>Hexapoda</taxon>
        <taxon>Insecta</taxon>
        <taxon>Pterygota</taxon>
        <taxon>Neoptera</taxon>
        <taxon>Endopterygota</taxon>
        <taxon>Hymenoptera</taxon>
        <taxon>Apocrita</taxon>
        <taxon>Proctotrupomorpha</taxon>
        <taxon>Chalcidoidea</taxon>
        <taxon>Pteromalidae</taxon>
        <taxon>Pteromalinae</taxon>
        <taxon>Trichomalopsis</taxon>
    </lineage>
</organism>
<protein>
    <submittedName>
        <fullName evidence="1">Uncharacterized protein</fullName>
    </submittedName>
</protein>
<comment type="caution">
    <text evidence="1">The sequence shown here is derived from an EMBL/GenBank/DDBJ whole genome shotgun (WGS) entry which is preliminary data.</text>
</comment>
<proteinExistence type="predicted"/>
<name>A0A232F5M3_9HYME</name>
<sequence length="66" mass="7819">MNKNYSQAQHHDSRDHCKATYFICSSKKEYKDYMRKALDTVAKSTRVWPKMRKKEIINIIAVVSLL</sequence>
<gene>
    <name evidence="1" type="ORF">TSAR_010903</name>
</gene>
<keyword evidence="2" id="KW-1185">Reference proteome</keyword>
<reference evidence="1 2" key="1">
    <citation type="journal article" date="2017" name="Curr. Biol.">
        <title>The Evolution of Venom by Co-option of Single-Copy Genes.</title>
        <authorList>
            <person name="Martinson E.O."/>
            <person name="Mrinalini"/>
            <person name="Kelkar Y.D."/>
            <person name="Chang C.H."/>
            <person name="Werren J.H."/>
        </authorList>
    </citation>
    <scope>NUCLEOTIDE SEQUENCE [LARGE SCALE GENOMIC DNA]</scope>
    <source>
        <strain evidence="1 2">Alberta</strain>
        <tissue evidence="1">Whole body</tissue>
    </source>
</reference>
<dbReference type="Proteomes" id="UP000215335">
    <property type="component" value="Unassembled WGS sequence"/>
</dbReference>
<dbReference type="EMBL" id="NNAY01000947">
    <property type="protein sequence ID" value="OXU25780.1"/>
    <property type="molecule type" value="Genomic_DNA"/>
</dbReference>